<accession>A0A372EKL5</accession>
<reference evidence="3 4" key="1">
    <citation type="submission" date="2018-08" db="EMBL/GenBank/DDBJ databases">
        <title>Hydrogenophaga sp. LA-38 isolated from sludge.</title>
        <authorList>
            <person name="Im W.-T."/>
        </authorList>
    </citation>
    <scope>NUCLEOTIDE SEQUENCE [LARGE SCALE GENOMIC DNA]</scope>
    <source>
        <strain evidence="3 4">LA-38</strain>
    </source>
</reference>
<evidence type="ECO:0000259" key="2">
    <source>
        <dbReference type="Pfam" id="PF03795"/>
    </source>
</evidence>
<dbReference type="AlphaFoldDB" id="A0A372EKL5"/>
<dbReference type="Gene3D" id="3.30.70.1060">
    <property type="entry name" value="Dimeric alpha+beta barrel"/>
    <property type="match status" value="1"/>
</dbReference>
<dbReference type="SUPFAM" id="SSF54909">
    <property type="entry name" value="Dimeric alpha+beta barrel"/>
    <property type="match status" value="1"/>
</dbReference>
<dbReference type="InterPro" id="IPR011008">
    <property type="entry name" value="Dimeric_a/b-barrel"/>
</dbReference>
<comment type="caution">
    <text evidence="3">The sequence shown here is derived from an EMBL/GenBank/DDBJ whole genome shotgun (WGS) entry which is preliminary data.</text>
</comment>
<protein>
    <submittedName>
        <fullName evidence="3">YciI family protein</fullName>
    </submittedName>
</protein>
<comment type="similarity">
    <text evidence="1">Belongs to the YciI family.</text>
</comment>
<gene>
    <name evidence="3" type="ORF">DY262_10480</name>
</gene>
<name>A0A372EKL5_9BURK</name>
<feature type="domain" description="YCII-related" evidence="2">
    <location>
        <begin position="1"/>
        <end position="114"/>
    </location>
</feature>
<evidence type="ECO:0000313" key="4">
    <source>
        <dbReference type="Proteomes" id="UP000261931"/>
    </source>
</evidence>
<evidence type="ECO:0000313" key="3">
    <source>
        <dbReference type="EMBL" id="RFP79386.1"/>
    </source>
</evidence>
<evidence type="ECO:0000256" key="1">
    <source>
        <dbReference type="ARBA" id="ARBA00007689"/>
    </source>
</evidence>
<dbReference type="InterPro" id="IPR005545">
    <property type="entry name" value="YCII"/>
</dbReference>
<dbReference type="EMBL" id="QVLS01000005">
    <property type="protein sequence ID" value="RFP79386.1"/>
    <property type="molecule type" value="Genomic_DNA"/>
</dbReference>
<dbReference type="PANTHER" id="PTHR35174:SF4">
    <property type="entry name" value="BLL7163 PROTEIN"/>
    <property type="match status" value="1"/>
</dbReference>
<dbReference type="Proteomes" id="UP000261931">
    <property type="component" value="Unassembled WGS sequence"/>
</dbReference>
<keyword evidence="4" id="KW-1185">Reference proteome</keyword>
<sequence length="143" mass="16259">MRFIVMVKATADSEAGVMPTEQELAEMGRFNEELVKAGVMVSGEGLHPSSQGARVRFSGQQRSVIDGPFAETKELVAGFWIWQCASLQEAIDWVKRCPNPMRSDSEIEIRRVFEAEDFGEAFTPELREQEERLREQLSAQHKR</sequence>
<proteinExistence type="inferred from homology"/>
<dbReference type="PANTHER" id="PTHR35174">
    <property type="entry name" value="BLL7171 PROTEIN-RELATED"/>
    <property type="match status" value="1"/>
</dbReference>
<dbReference type="Pfam" id="PF03795">
    <property type="entry name" value="YCII"/>
    <property type="match status" value="1"/>
</dbReference>
<dbReference type="RefSeq" id="WP_116958812.1">
    <property type="nucleotide sequence ID" value="NZ_QVLS01000005.1"/>
</dbReference>
<organism evidence="3 4">
    <name type="scientific">Hydrogenophaga borbori</name>
    <dbReference type="NCBI Taxonomy" id="2294117"/>
    <lineage>
        <taxon>Bacteria</taxon>
        <taxon>Pseudomonadati</taxon>
        <taxon>Pseudomonadota</taxon>
        <taxon>Betaproteobacteria</taxon>
        <taxon>Burkholderiales</taxon>
        <taxon>Comamonadaceae</taxon>
        <taxon>Hydrogenophaga</taxon>
    </lineage>
</organism>